<organism evidence="1 2">
    <name type="scientific">Aspergillus homomorphus (strain CBS 101889)</name>
    <dbReference type="NCBI Taxonomy" id="1450537"/>
    <lineage>
        <taxon>Eukaryota</taxon>
        <taxon>Fungi</taxon>
        <taxon>Dikarya</taxon>
        <taxon>Ascomycota</taxon>
        <taxon>Pezizomycotina</taxon>
        <taxon>Eurotiomycetes</taxon>
        <taxon>Eurotiomycetidae</taxon>
        <taxon>Eurotiales</taxon>
        <taxon>Aspergillaceae</taxon>
        <taxon>Aspergillus</taxon>
        <taxon>Aspergillus subgen. Circumdati</taxon>
    </lineage>
</organism>
<dbReference type="VEuPathDB" id="FungiDB:BO97DRAFT_459902"/>
<name>A0A395HPY3_ASPHC</name>
<dbReference type="OrthoDB" id="5427350at2759"/>
<dbReference type="Proteomes" id="UP000248961">
    <property type="component" value="Unassembled WGS sequence"/>
</dbReference>
<dbReference type="AlphaFoldDB" id="A0A395HPY3"/>
<dbReference type="GeneID" id="37203603"/>
<dbReference type="PANTHER" id="PTHR35340">
    <property type="entry name" value="PQQ ENZYME REPEAT PROTEIN-RELATED"/>
    <property type="match status" value="1"/>
</dbReference>
<proteinExistence type="predicted"/>
<dbReference type="EMBL" id="KZ824309">
    <property type="protein sequence ID" value="RAL08918.1"/>
    <property type="molecule type" value="Genomic_DNA"/>
</dbReference>
<sequence length="161" mass="18162">MSDGAATDFSWQHDACWRPNDTMALFISSAKFENDLMPEAQGVAPKVDVPARQVWLQTSYRHLNYVKSGSRGNVDVLLNGNILVGWGHSAAYTQYTPDGTSVISNMHFGRFTLFSFRVTNSYRVFQRVFGWKNRVQIPLQLWIDGRCLSVGMVQQKLLVGA</sequence>
<accession>A0A395HPY3</accession>
<dbReference type="InterPro" id="IPR039535">
    <property type="entry name" value="ASST-like"/>
</dbReference>
<dbReference type="InterPro" id="IPR053143">
    <property type="entry name" value="Arylsulfate_ST"/>
</dbReference>
<evidence type="ECO:0000313" key="1">
    <source>
        <dbReference type="EMBL" id="RAL08918.1"/>
    </source>
</evidence>
<reference evidence="1 2" key="1">
    <citation type="submission" date="2018-02" db="EMBL/GenBank/DDBJ databases">
        <title>The genomes of Aspergillus section Nigri reveals drivers in fungal speciation.</title>
        <authorList>
            <consortium name="DOE Joint Genome Institute"/>
            <person name="Vesth T.C."/>
            <person name="Nybo J."/>
            <person name="Theobald S."/>
            <person name="Brandl J."/>
            <person name="Frisvad J.C."/>
            <person name="Nielsen K.F."/>
            <person name="Lyhne E.K."/>
            <person name="Kogle M.E."/>
            <person name="Kuo A."/>
            <person name="Riley R."/>
            <person name="Clum A."/>
            <person name="Nolan M."/>
            <person name="Lipzen A."/>
            <person name="Salamov A."/>
            <person name="Henrissat B."/>
            <person name="Wiebenga A."/>
            <person name="De vries R.P."/>
            <person name="Grigoriev I.V."/>
            <person name="Mortensen U.H."/>
            <person name="Andersen M.R."/>
            <person name="Baker S.E."/>
        </authorList>
    </citation>
    <scope>NUCLEOTIDE SEQUENCE [LARGE SCALE GENOMIC DNA]</scope>
    <source>
        <strain evidence="1 2">CBS 101889</strain>
    </source>
</reference>
<dbReference type="Pfam" id="PF14269">
    <property type="entry name" value="Arylsulfotran_2"/>
    <property type="match status" value="1"/>
</dbReference>
<gene>
    <name evidence="1" type="ORF">BO97DRAFT_459902</name>
</gene>
<evidence type="ECO:0000313" key="2">
    <source>
        <dbReference type="Proteomes" id="UP000248961"/>
    </source>
</evidence>
<dbReference type="RefSeq" id="XP_025548072.1">
    <property type="nucleotide sequence ID" value="XM_025699314.1"/>
</dbReference>
<keyword evidence="2" id="KW-1185">Reference proteome</keyword>
<dbReference type="STRING" id="1450537.A0A395HPY3"/>
<protein>
    <submittedName>
        <fullName evidence="1">Uncharacterized protein</fullName>
    </submittedName>
</protein>
<dbReference type="PANTHER" id="PTHR35340:SF5">
    <property type="entry name" value="ASST-DOMAIN-CONTAINING PROTEIN"/>
    <property type="match status" value="1"/>
</dbReference>